<dbReference type="InterPro" id="IPR051157">
    <property type="entry name" value="PDH/Transketolase"/>
</dbReference>
<evidence type="ECO:0000256" key="1">
    <source>
        <dbReference type="ARBA" id="ARBA00001964"/>
    </source>
</evidence>
<accession>A0A841H092</accession>
<name>A0A841H092_9BACT</name>
<dbReference type="GO" id="GO:0004802">
    <property type="term" value="F:transketolase activity"/>
    <property type="evidence" value="ECO:0007669"/>
    <property type="project" value="UniProtKB-EC"/>
</dbReference>
<dbReference type="InterPro" id="IPR009014">
    <property type="entry name" value="Transketo_C/PFOR_II"/>
</dbReference>
<dbReference type="SUPFAM" id="SSF52518">
    <property type="entry name" value="Thiamin diphosphate-binding fold (THDP-binding)"/>
    <property type="match status" value="1"/>
</dbReference>
<dbReference type="EMBL" id="JACHIA010000008">
    <property type="protein sequence ID" value="MBB6071422.1"/>
    <property type="molecule type" value="Genomic_DNA"/>
</dbReference>
<dbReference type="InterPro" id="IPR029061">
    <property type="entry name" value="THDP-binding"/>
</dbReference>
<comment type="caution">
    <text evidence="5">The sequence shown here is derived from an EMBL/GenBank/DDBJ whole genome shotgun (WGS) entry which is preliminary data.</text>
</comment>
<dbReference type="InterPro" id="IPR033248">
    <property type="entry name" value="Transketolase_C"/>
</dbReference>
<dbReference type="Pfam" id="PF02779">
    <property type="entry name" value="Transket_pyr"/>
    <property type="match status" value="1"/>
</dbReference>
<evidence type="ECO:0000313" key="6">
    <source>
        <dbReference type="Proteomes" id="UP000582837"/>
    </source>
</evidence>
<dbReference type="Gene3D" id="3.40.50.970">
    <property type="match status" value="1"/>
</dbReference>
<comment type="similarity">
    <text evidence="2">Belongs to the transketolase family.</text>
</comment>
<dbReference type="Pfam" id="PF02780">
    <property type="entry name" value="Transketolase_C"/>
    <property type="match status" value="1"/>
</dbReference>
<evidence type="ECO:0000256" key="2">
    <source>
        <dbReference type="ARBA" id="ARBA00007131"/>
    </source>
</evidence>
<proteinExistence type="inferred from homology"/>
<reference evidence="5 6" key="1">
    <citation type="submission" date="2020-08" db="EMBL/GenBank/DDBJ databases">
        <title>Genomic Encyclopedia of Type Strains, Phase IV (KMG-IV): sequencing the most valuable type-strain genomes for metagenomic binning, comparative biology and taxonomic classification.</title>
        <authorList>
            <person name="Goeker M."/>
        </authorList>
    </citation>
    <scope>NUCLEOTIDE SEQUENCE [LARGE SCALE GENOMIC DNA]</scope>
    <source>
        <strain evidence="5 6">DSM 29007</strain>
    </source>
</reference>
<dbReference type="Proteomes" id="UP000582837">
    <property type="component" value="Unassembled WGS sequence"/>
</dbReference>
<feature type="domain" description="Transketolase-like pyrimidine-binding" evidence="4">
    <location>
        <begin position="4"/>
        <end position="168"/>
    </location>
</feature>
<comment type="cofactor">
    <cofactor evidence="1">
        <name>thiamine diphosphate</name>
        <dbReference type="ChEBI" id="CHEBI:58937"/>
    </cofactor>
</comment>
<evidence type="ECO:0000256" key="3">
    <source>
        <dbReference type="ARBA" id="ARBA00023052"/>
    </source>
</evidence>
<dbReference type="CDD" id="cd07033">
    <property type="entry name" value="TPP_PYR_DXS_TK_like"/>
    <property type="match status" value="1"/>
</dbReference>
<organism evidence="5 6">
    <name type="scientific">Longimicrobium terrae</name>
    <dbReference type="NCBI Taxonomy" id="1639882"/>
    <lineage>
        <taxon>Bacteria</taxon>
        <taxon>Pseudomonadati</taxon>
        <taxon>Gemmatimonadota</taxon>
        <taxon>Longimicrobiia</taxon>
        <taxon>Longimicrobiales</taxon>
        <taxon>Longimicrobiaceae</taxon>
        <taxon>Longimicrobium</taxon>
    </lineage>
</organism>
<keyword evidence="5" id="KW-0808">Transferase</keyword>
<dbReference type="AlphaFoldDB" id="A0A841H092"/>
<dbReference type="Gene3D" id="3.40.50.920">
    <property type="match status" value="1"/>
</dbReference>
<dbReference type="PANTHER" id="PTHR43825:SF1">
    <property type="entry name" value="TRANSKETOLASE-LIKE PYRIMIDINE-BINDING DOMAIN-CONTAINING PROTEIN"/>
    <property type="match status" value="1"/>
</dbReference>
<evidence type="ECO:0000313" key="5">
    <source>
        <dbReference type="EMBL" id="MBB6071422.1"/>
    </source>
</evidence>
<dbReference type="FunFam" id="3.40.50.970:FF:000129">
    <property type="entry name" value="Transketolase"/>
    <property type="match status" value="1"/>
</dbReference>
<dbReference type="SMART" id="SM00861">
    <property type="entry name" value="Transket_pyr"/>
    <property type="match status" value="1"/>
</dbReference>
<protein>
    <submittedName>
        <fullName evidence="5">Transketolase</fullName>
        <ecNumber evidence="5">2.2.1.1</ecNumber>
    </submittedName>
</protein>
<dbReference type="PANTHER" id="PTHR43825">
    <property type="entry name" value="PYRUVATE DEHYDROGENASE E1 COMPONENT"/>
    <property type="match status" value="1"/>
</dbReference>
<sequence>MTARPTRDAYGHALIELAERDSRVVVLDADLSRSTRTDWFQARFPERFFNMGIAEANMIGVAAGLAAAGKLPFATTYAIFIGRAFDQIRQAVCYAGANVKIVATHGGLAASYDGGSHQGIEDLALMRTLPGMTVLVPADYEQAKQAVFAAAAHDGPVYIRLQKEDVPCISAPGTPFRIGLAERLVEGRDVALLAAGALTAEALAAADALRGEGITAEVINLPTLKPLDAAAVRDAAHRCGCLVTAEEHSITGGLYEAVLGALGGEVLAPVVPVAMQDRFGETGPWRALLARFGLDAEGIRAAAREAVRRKRALGGS</sequence>
<dbReference type="EC" id="2.2.1.1" evidence="5"/>
<dbReference type="SUPFAM" id="SSF52922">
    <property type="entry name" value="TK C-terminal domain-like"/>
    <property type="match status" value="1"/>
</dbReference>
<dbReference type="RefSeq" id="WP_170036697.1">
    <property type="nucleotide sequence ID" value="NZ_JABDTL010000002.1"/>
</dbReference>
<evidence type="ECO:0000259" key="4">
    <source>
        <dbReference type="SMART" id="SM00861"/>
    </source>
</evidence>
<gene>
    <name evidence="5" type="ORF">HNQ61_003046</name>
</gene>
<keyword evidence="6" id="KW-1185">Reference proteome</keyword>
<dbReference type="InterPro" id="IPR005475">
    <property type="entry name" value="Transketolase-like_Pyr-bd"/>
</dbReference>
<keyword evidence="3" id="KW-0786">Thiamine pyrophosphate</keyword>